<evidence type="ECO:0000313" key="8">
    <source>
        <dbReference type="Proteomes" id="UP000316545"/>
    </source>
</evidence>
<feature type="binding site" evidence="6">
    <location>
        <position position="71"/>
    </location>
    <ligand>
        <name>molybdate</name>
        <dbReference type="ChEBI" id="CHEBI:36264"/>
    </ligand>
</feature>
<dbReference type="Proteomes" id="UP000316545">
    <property type="component" value="Unassembled WGS sequence"/>
</dbReference>
<keyword evidence="3 6" id="KW-0479">Metal-binding</keyword>
<dbReference type="NCBIfam" id="NF007958">
    <property type="entry name" value="PRK10677.1"/>
    <property type="match status" value="1"/>
</dbReference>
<protein>
    <submittedName>
        <fullName evidence="7">Molybdate transport system substrate-binding protein</fullName>
    </submittedName>
</protein>
<gene>
    <name evidence="7" type="ORF">FBZ88_110185</name>
</gene>
<evidence type="ECO:0000256" key="4">
    <source>
        <dbReference type="ARBA" id="ARBA00022729"/>
    </source>
</evidence>
<feature type="binding site" evidence="6">
    <location>
        <position position="205"/>
    </location>
    <ligand>
        <name>molybdate</name>
        <dbReference type="ChEBI" id="CHEBI:36264"/>
    </ligand>
</feature>
<keyword evidence="8" id="KW-1185">Reference proteome</keyword>
<dbReference type="InterPro" id="IPR050682">
    <property type="entry name" value="ModA/WtpA"/>
</dbReference>
<dbReference type="AlphaFoldDB" id="A0A560FUV8"/>
<feature type="binding site" evidence="6">
    <location>
        <position position="44"/>
    </location>
    <ligand>
        <name>molybdate</name>
        <dbReference type="ChEBI" id="CHEBI:36264"/>
    </ligand>
</feature>
<dbReference type="Gene3D" id="3.40.190.10">
    <property type="entry name" value="Periplasmic binding protein-like II"/>
    <property type="match status" value="2"/>
</dbReference>
<dbReference type="Pfam" id="PF13531">
    <property type="entry name" value="SBP_bac_11"/>
    <property type="match status" value="1"/>
</dbReference>
<dbReference type="EMBL" id="VITO01000010">
    <property type="protein sequence ID" value="TWB25428.1"/>
    <property type="molecule type" value="Genomic_DNA"/>
</dbReference>
<dbReference type="GO" id="GO:0030288">
    <property type="term" value="C:outer membrane-bounded periplasmic space"/>
    <property type="evidence" value="ECO:0007669"/>
    <property type="project" value="TreeGrafter"/>
</dbReference>
<dbReference type="CDD" id="cd13536">
    <property type="entry name" value="PBP2_EcModA"/>
    <property type="match status" value="1"/>
</dbReference>
<dbReference type="GO" id="GO:0030973">
    <property type="term" value="F:molybdate ion binding"/>
    <property type="evidence" value="ECO:0007669"/>
    <property type="project" value="TreeGrafter"/>
</dbReference>
<proteinExistence type="inferred from homology"/>
<feature type="binding site" evidence="6">
    <location>
        <position position="160"/>
    </location>
    <ligand>
        <name>molybdate</name>
        <dbReference type="ChEBI" id="CHEBI:36264"/>
    </ligand>
</feature>
<dbReference type="PANTHER" id="PTHR30632">
    <property type="entry name" value="MOLYBDATE-BINDING PERIPLASMIC PROTEIN"/>
    <property type="match status" value="1"/>
</dbReference>
<dbReference type="GO" id="GO:1901359">
    <property type="term" value="F:tungstate binding"/>
    <property type="evidence" value="ECO:0007669"/>
    <property type="project" value="UniProtKB-ARBA"/>
</dbReference>
<dbReference type="FunFam" id="3.40.190.10:FF:000035">
    <property type="entry name" value="Molybdate ABC transporter substrate-binding protein"/>
    <property type="match status" value="1"/>
</dbReference>
<dbReference type="GO" id="GO:0015689">
    <property type="term" value="P:molybdate ion transport"/>
    <property type="evidence" value="ECO:0007669"/>
    <property type="project" value="InterPro"/>
</dbReference>
<dbReference type="PIRSF" id="PIRSF004846">
    <property type="entry name" value="ModA"/>
    <property type="match status" value="1"/>
</dbReference>
<feature type="binding site" evidence="6">
    <location>
        <position position="187"/>
    </location>
    <ligand>
        <name>molybdate</name>
        <dbReference type="ChEBI" id="CHEBI:36264"/>
    </ligand>
</feature>
<dbReference type="NCBIfam" id="TIGR01256">
    <property type="entry name" value="modA"/>
    <property type="match status" value="1"/>
</dbReference>
<dbReference type="InterPro" id="IPR005950">
    <property type="entry name" value="ModA"/>
</dbReference>
<dbReference type="SUPFAM" id="SSF53850">
    <property type="entry name" value="Periplasmic binding protein-like II"/>
    <property type="match status" value="1"/>
</dbReference>
<accession>A0A560FUV8</accession>
<name>A0A560FUV8_9PROT</name>
<evidence type="ECO:0000313" key="7">
    <source>
        <dbReference type="EMBL" id="TWB25428.1"/>
    </source>
</evidence>
<keyword evidence="4" id="KW-0732">Signal</keyword>
<dbReference type="RefSeq" id="WP_246138700.1">
    <property type="nucleotide sequence ID" value="NZ_JAYNFR010000040.1"/>
</dbReference>
<comment type="similarity">
    <text evidence="1">Belongs to the bacterial solute-binding protein ModA family.</text>
</comment>
<comment type="subunit">
    <text evidence="5">The complex is composed of two ATP-binding proteins (ModC), two transmembrane proteins (ModB) and a solute-binding protein (ModA).</text>
</comment>
<evidence type="ECO:0000256" key="2">
    <source>
        <dbReference type="ARBA" id="ARBA00022505"/>
    </source>
</evidence>
<comment type="caution">
    <text evidence="7">The sequence shown here is derived from an EMBL/GenBank/DDBJ whole genome shotgun (WGS) entry which is preliminary data.</text>
</comment>
<dbReference type="PANTHER" id="PTHR30632:SF17">
    <property type="entry name" value="MOLYBDATE-BINDING PROTEIN MODA"/>
    <property type="match status" value="1"/>
</dbReference>
<evidence type="ECO:0000256" key="3">
    <source>
        <dbReference type="ARBA" id="ARBA00022723"/>
    </source>
</evidence>
<reference evidence="7 8" key="1">
    <citation type="submission" date="2019-06" db="EMBL/GenBank/DDBJ databases">
        <title>Genomic Encyclopedia of Type Strains, Phase IV (KMG-V): Genome sequencing to study the core and pangenomes of soil and plant-associated prokaryotes.</title>
        <authorList>
            <person name="Whitman W."/>
        </authorList>
    </citation>
    <scope>NUCLEOTIDE SEQUENCE [LARGE SCALE GENOMIC DNA]</scope>
    <source>
        <strain evidence="7 8">BR 11865</strain>
    </source>
</reference>
<evidence type="ECO:0000256" key="1">
    <source>
        <dbReference type="ARBA" id="ARBA00009175"/>
    </source>
</evidence>
<evidence type="ECO:0000256" key="6">
    <source>
        <dbReference type="PIRSR" id="PIRSR004846-1"/>
    </source>
</evidence>
<dbReference type="GO" id="GO:0046872">
    <property type="term" value="F:metal ion binding"/>
    <property type="evidence" value="ECO:0007669"/>
    <property type="project" value="UniProtKB-KW"/>
</dbReference>
<organism evidence="7 8">
    <name type="scientific">Nitrospirillum amazonense</name>
    <dbReference type="NCBI Taxonomy" id="28077"/>
    <lineage>
        <taxon>Bacteria</taxon>
        <taxon>Pseudomonadati</taxon>
        <taxon>Pseudomonadota</taxon>
        <taxon>Alphaproteobacteria</taxon>
        <taxon>Rhodospirillales</taxon>
        <taxon>Azospirillaceae</taxon>
        <taxon>Nitrospirillum</taxon>
    </lineage>
</organism>
<sequence>MREMWSRRRLGRLTMAGALVVVTGLGPAPSLAQGAGPLVFAAASLKNALDNANAAFVAGGGAKATITYAASSALAKQIEAGAPADVFISADEDWMDYLAGKGLIQPPTRRDLLGNDLVLVAPTDAKTTIEIKPGFALDQALDAAQKGGRLAVGDPAAVPAGKYAKAALQKLGAWDKVQDRLAPAENVRAALALVARGEAPLGIVYKTDAVAEPGVRIVATFPADSHAPIFYPIALAKEATNAQAGAFLDFLAGPKARPLFEAQGFTVLSAK</sequence>
<keyword evidence="2 6" id="KW-0500">Molybdenum</keyword>
<evidence type="ECO:0000256" key="5">
    <source>
        <dbReference type="ARBA" id="ARBA00062515"/>
    </source>
</evidence>